<evidence type="ECO:0000313" key="2">
    <source>
        <dbReference type="Proteomes" id="UP001501470"/>
    </source>
</evidence>
<name>A0ABN2BJB8_9ACTN</name>
<accession>A0ABN2BJB8</accession>
<comment type="caution">
    <text evidence="1">The sequence shown here is derived from an EMBL/GenBank/DDBJ whole genome shotgun (WGS) entry which is preliminary data.</text>
</comment>
<protein>
    <submittedName>
        <fullName evidence="1">Uncharacterized protein</fullName>
    </submittedName>
</protein>
<dbReference type="EMBL" id="BAAAQD010000016">
    <property type="protein sequence ID" value="GAA1540465.1"/>
    <property type="molecule type" value="Genomic_DNA"/>
</dbReference>
<dbReference type="InterPro" id="IPR015422">
    <property type="entry name" value="PyrdxlP-dep_Trfase_small"/>
</dbReference>
<dbReference type="InterPro" id="IPR015424">
    <property type="entry name" value="PyrdxlP-dep_Trfase"/>
</dbReference>
<reference evidence="1 2" key="1">
    <citation type="journal article" date="2019" name="Int. J. Syst. Evol. Microbiol.">
        <title>The Global Catalogue of Microorganisms (GCM) 10K type strain sequencing project: providing services to taxonomists for standard genome sequencing and annotation.</title>
        <authorList>
            <consortium name="The Broad Institute Genomics Platform"/>
            <consortium name="The Broad Institute Genome Sequencing Center for Infectious Disease"/>
            <person name="Wu L."/>
            <person name="Ma J."/>
        </authorList>
    </citation>
    <scope>NUCLEOTIDE SEQUENCE [LARGE SCALE GENOMIC DNA]</scope>
    <source>
        <strain evidence="1 2">JCM 15933</strain>
    </source>
</reference>
<dbReference type="Gene3D" id="3.90.1150.10">
    <property type="entry name" value="Aspartate Aminotransferase, domain 1"/>
    <property type="match status" value="1"/>
</dbReference>
<sequence>MAKADDMLQTFDELISDGVRRGLVHLHRTEEVTERQDRLLYLIRLFNKLAAEVDLPVVSRSEAPIRCVGAGRPEVAYNLTARLRAAGYFTDPATAPAVPAKRSGARLTITAHHPDDDIAGLVDTLAAKLPRALADEGDSFTTLRRAFHRQLATRP</sequence>
<dbReference type="RefSeq" id="WP_344506726.1">
    <property type="nucleotide sequence ID" value="NZ_BAAAQD010000016.1"/>
</dbReference>
<keyword evidence="2" id="KW-1185">Reference proteome</keyword>
<dbReference type="Proteomes" id="UP001501470">
    <property type="component" value="Unassembled WGS sequence"/>
</dbReference>
<proteinExistence type="predicted"/>
<dbReference type="SUPFAM" id="SSF53383">
    <property type="entry name" value="PLP-dependent transferases"/>
    <property type="match status" value="1"/>
</dbReference>
<gene>
    <name evidence="1" type="ORF">GCM10009827_069720</name>
</gene>
<evidence type="ECO:0000313" key="1">
    <source>
        <dbReference type="EMBL" id="GAA1540465.1"/>
    </source>
</evidence>
<organism evidence="1 2">
    <name type="scientific">Dactylosporangium maewongense</name>
    <dbReference type="NCBI Taxonomy" id="634393"/>
    <lineage>
        <taxon>Bacteria</taxon>
        <taxon>Bacillati</taxon>
        <taxon>Actinomycetota</taxon>
        <taxon>Actinomycetes</taxon>
        <taxon>Micromonosporales</taxon>
        <taxon>Micromonosporaceae</taxon>
        <taxon>Dactylosporangium</taxon>
    </lineage>
</organism>